<keyword evidence="5 6" id="KW-0269">Exonuclease</keyword>
<dbReference type="InterPro" id="IPR027073">
    <property type="entry name" value="5_3_exoribonuclease"/>
</dbReference>
<evidence type="ECO:0000313" key="10">
    <source>
        <dbReference type="EMBL" id="KAA8494597.1"/>
    </source>
</evidence>
<dbReference type="AlphaFoldDB" id="A0A5J4YW09"/>
<evidence type="ECO:0000256" key="4">
    <source>
        <dbReference type="ARBA" id="ARBA00022801"/>
    </source>
</evidence>
<proteinExistence type="inferred from homology"/>
<comment type="function">
    <text evidence="6">Possesses 5'-&gt;3' exoribonuclease activity. May promote termination of transcription by RNA polymerase II.</text>
</comment>
<feature type="domain" description="Xrn1 helical" evidence="9">
    <location>
        <begin position="434"/>
        <end position="606"/>
    </location>
</feature>
<dbReference type="Gene3D" id="1.25.40.1050">
    <property type="match status" value="1"/>
</dbReference>
<sequence length="739" mass="85482">MGIPKFYRWLSERYPLINQRLDSSHEFDNFYLDMNGIIHQCTHPNDDEIVVMNQEQMFQAMFDYTDRLYKIVRPRKLMYLAVDGVAPRAKMNQQRARRFRSSKDAERAVAEQLARGAELPEGQQFDSNCITPGTEFMADLSWQFRKWIRHKYLTDPAWQQGCDVIWSGPNVPGEGEHKIMDHIRTWRESKNWNPSVRHCMYGLDADLIMLGLVTHEPHFTLLREKMRWKGRKRVNPVLTGSADDADEFELLEIALLRDMLYLEFKPQPAPRSGRGGGIGGDDDGVGVVDPRRGFTEPIPPPPPPRRSKKMLPKPKPPPPLTEETAAMRAITLGSLTFKYEAHRIVDDFVFMCMLVGNDFVPHLPNLDIGEGALNLLFRVYKELLPQWRGYLTKAHQLHPDRLEHFLERIAETEVQHFENRAFEEEEPGFAPSQYKQFYYETKLNRSHDDAEFVDELCRHYLEGLHWVLQYYHKGCQSWTWFFPHLYAPLASDLKNLRSHTIKFRKGRPFRPVVQLLAVLPPASAPLLPKQFAALMKPTSPIGDFYPIDFEVDLNGKKNAWEAVVKIPFIDEKRLLKETDKTNPKKDFQDRERQRNKVKTEHVWRAQDFPHCDEYIPPVRSDRHFAYGRSQKKADAVRAASRRFMEQNEGVRETTRRPRPDAYYDDGGPQFARTKSARGRGGAQRRGSNGPPRVPRSRSRNPPRSWTANQRANSDVDGAPSTGSADMGGTGISRAQYNSD</sequence>
<dbReference type="GO" id="GO:0006397">
    <property type="term" value="P:mRNA processing"/>
    <property type="evidence" value="ECO:0007669"/>
    <property type="project" value="UniProtKB-UniRule"/>
</dbReference>
<feature type="domain" description="Xrn1 N-terminal" evidence="8">
    <location>
        <begin position="1"/>
        <end position="225"/>
    </location>
</feature>
<keyword evidence="11" id="KW-1185">Reference proteome</keyword>
<dbReference type="PANTHER" id="PTHR12341:SF7">
    <property type="entry name" value="5'-3' EXORIBONUCLEASE 1"/>
    <property type="match status" value="1"/>
</dbReference>
<evidence type="ECO:0000259" key="8">
    <source>
        <dbReference type="Pfam" id="PF03159"/>
    </source>
</evidence>
<comment type="similarity">
    <text evidence="1 6">Belongs to the 5'-3' exonuclease family. XRN2/RAT1 subfamily.</text>
</comment>
<feature type="compositionally biased region" description="Basic and acidic residues" evidence="7">
    <location>
        <begin position="642"/>
        <end position="661"/>
    </location>
</feature>
<keyword evidence="2 6" id="KW-0507">mRNA processing</keyword>
<evidence type="ECO:0000256" key="5">
    <source>
        <dbReference type="ARBA" id="ARBA00022839"/>
    </source>
</evidence>
<dbReference type="CDD" id="cd18673">
    <property type="entry name" value="PIN_XRN1-2-like"/>
    <property type="match status" value="1"/>
</dbReference>
<evidence type="ECO:0000256" key="6">
    <source>
        <dbReference type="PIRNR" id="PIRNR037239"/>
    </source>
</evidence>
<organism evidence="10 11">
    <name type="scientific">Porphyridium purpureum</name>
    <name type="common">Red alga</name>
    <name type="synonym">Porphyridium cruentum</name>
    <dbReference type="NCBI Taxonomy" id="35688"/>
    <lineage>
        <taxon>Eukaryota</taxon>
        <taxon>Rhodophyta</taxon>
        <taxon>Bangiophyceae</taxon>
        <taxon>Porphyridiales</taxon>
        <taxon>Porphyridiaceae</taxon>
        <taxon>Porphyridium</taxon>
    </lineage>
</organism>
<evidence type="ECO:0000259" key="9">
    <source>
        <dbReference type="Pfam" id="PF17846"/>
    </source>
</evidence>
<gene>
    <name evidence="10" type="ORF">FVE85_2838</name>
</gene>
<dbReference type="InterPro" id="IPR017151">
    <property type="entry name" value="Xrn2/3/4"/>
</dbReference>
<name>A0A5J4YW09_PORPP</name>
<feature type="region of interest" description="Disordered" evidence="7">
    <location>
        <begin position="267"/>
        <end position="321"/>
    </location>
</feature>
<comment type="caution">
    <text evidence="10">The sequence shown here is derived from an EMBL/GenBank/DDBJ whole genome shotgun (WGS) entry which is preliminary data.</text>
</comment>
<dbReference type="CDD" id="cd09897">
    <property type="entry name" value="H3TH_FEN1-XPG-like"/>
    <property type="match status" value="1"/>
</dbReference>
<dbReference type="Pfam" id="PF03159">
    <property type="entry name" value="XRN_N"/>
    <property type="match status" value="1"/>
</dbReference>
<dbReference type="OrthoDB" id="372487at2759"/>
<dbReference type="GO" id="GO:0004534">
    <property type="term" value="F:5'-3' RNA exonuclease activity"/>
    <property type="evidence" value="ECO:0007669"/>
    <property type="project" value="UniProtKB-UniRule"/>
</dbReference>
<dbReference type="GO" id="GO:0003723">
    <property type="term" value="F:RNA binding"/>
    <property type="evidence" value="ECO:0007669"/>
    <property type="project" value="TreeGrafter"/>
</dbReference>
<dbReference type="GO" id="GO:0000956">
    <property type="term" value="P:nuclear-transcribed mRNA catabolic process"/>
    <property type="evidence" value="ECO:0007669"/>
    <property type="project" value="TreeGrafter"/>
</dbReference>
<evidence type="ECO:0000256" key="1">
    <source>
        <dbReference type="ARBA" id="ARBA00006994"/>
    </source>
</evidence>
<dbReference type="EC" id="3.1.13.-" evidence="6"/>
<dbReference type="EMBL" id="VRMN01000004">
    <property type="protein sequence ID" value="KAA8494597.1"/>
    <property type="molecule type" value="Genomic_DNA"/>
</dbReference>
<accession>A0A5J4YW09</accession>
<dbReference type="PIRSF" id="PIRSF037239">
    <property type="entry name" value="Exonuclease_Xrn2"/>
    <property type="match status" value="1"/>
</dbReference>
<dbReference type="OMA" id="ERWDHNV"/>
<reference evidence="11" key="1">
    <citation type="journal article" date="2019" name="Nat. Commun.">
        <title>Expansion of phycobilisome linker gene families in mesophilic red algae.</title>
        <authorList>
            <person name="Lee J."/>
            <person name="Kim D."/>
            <person name="Bhattacharya D."/>
            <person name="Yoon H.S."/>
        </authorList>
    </citation>
    <scope>NUCLEOTIDE SEQUENCE [LARGE SCALE GENOMIC DNA]</scope>
    <source>
        <strain evidence="11">CCMP 1328</strain>
    </source>
</reference>
<protein>
    <recommendedName>
        <fullName evidence="6">5'-3' exoribonuclease</fullName>
        <ecNumber evidence="6">3.1.13.-</ecNumber>
    </recommendedName>
</protein>
<feature type="domain" description="Xrn1 helical" evidence="9">
    <location>
        <begin position="338"/>
        <end position="425"/>
    </location>
</feature>
<dbReference type="Proteomes" id="UP000324585">
    <property type="component" value="Unassembled WGS sequence"/>
</dbReference>
<evidence type="ECO:0000313" key="11">
    <source>
        <dbReference type="Proteomes" id="UP000324585"/>
    </source>
</evidence>
<keyword evidence="4 6" id="KW-0378">Hydrolase</keyword>
<dbReference type="Gene3D" id="3.40.50.12390">
    <property type="match status" value="2"/>
</dbReference>
<evidence type="ECO:0000256" key="3">
    <source>
        <dbReference type="ARBA" id="ARBA00022722"/>
    </source>
</evidence>
<dbReference type="Pfam" id="PF17846">
    <property type="entry name" value="XRN_M"/>
    <property type="match status" value="2"/>
</dbReference>
<dbReference type="InterPro" id="IPR041412">
    <property type="entry name" value="Xrn1_helical"/>
</dbReference>
<evidence type="ECO:0000256" key="7">
    <source>
        <dbReference type="SAM" id="MobiDB-lite"/>
    </source>
</evidence>
<evidence type="ECO:0000256" key="2">
    <source>
        <dbReference type="ARBA" id="ARBA00022664"/>
    </source>
</evidence>
<dbReference type="PANTHER" id="PTHR12341">
    <property type="entry name" value="5'-&gt;3' EXORIBONUCLEASE"/>
    <property type="match status" value="1"/>
</dbReference>
<feature type="region of interest" description="Disordered" evidence="7">
    <location>
        <begin position="637"/>
        <end position="739"/>
    </location>
</feature>
<dbReference type="GO" id="GO:0005634">
    <property type="term" value="C:nucleus"/>
    <property type="evidence" value="ECO:0007669"/>
    <property type="project" value="InterPro"/>
</dbReference>
<keyword evidence="3 6" id="KW-0540">Nuclease</keyword>
<dbReference type="InterPro" id="IPR004859">
    <property type="entry name" value="Xrn1_N"/>
</dbReference>